<feature type="transmembrane region" description="Helical" evidence="1">
    <location>
        <begin position="132"/>
        <end position="153"/>
    </location>
</feature>
<dbReference type="InterPro" id="IPR000620">
    <property type="entry name" value="EamA_dom"/>
</dbReference>
<feature type="transmembrane region" description="Helical" evidence="1">
    <location>
        <begin position="33"/>
        <end position="51"/>
    </location>
</feature>
<proteinExistence type="predicted"/>
<dbReference type="PANTHER" id="PTHR22911:SF79">
    <property type="entry name" value="MOBA-LIKE NTP TRANSFERASE DOMAIN-CONTAINING PROTEIN"/>
    <property type="match status" value="1"/>
</dbReference>
<dbReference type="GO" id="GO:0016020">
    <property type="term" value="C:membrane"/>
    <property type="evidence" value="ECO:0007669"/>
    <property type="project" value="InterPro"/>
</dbReference>
<keyword evidence="1" id="KW-0812">Transmembrane</keyword>
<dbReference type="InterPro" id="IPR037185">
    <property type="entry name" value="EmrE-like"/>
</dbReference>
<dbReference type="SUPFAM" id="SSF103481">
    <property type="entry name" value="Multidrug resistance efflux transporter EmrE"/>
    <property type="match status" value="2"/>
</dbReference>
<comment type="caution">
    <text evidence="3">The sequence shown here is derived from an EMBL/GenBank/DDBJ whole genome shotgun (WGS) entry which is preliminary data.</text>
</comment>
<evidence type="ECO:0000313" key="4">
    <source>
        <dbReference type="EMBL" id="HHF48507.1"/>
    </source>
</evidence>
<protein>
    <submittedName>
        <fullName evidence="3">Permease</fullName>
    </submittedName>
</protein>
<feature type="domain" description="EamA" evidence="2">
    <location>
        <begin position="2"/>
        <end position="126"/>
    </location>
</feature>
<feature type="domain" description="EamA" evidence="2">
    <location>
        <begin position="134"/>
        <end position="259"/>
    </location>
</feature>
<dbReference type="Pfam" id="PF00892">
    <property type="entry name" value="EamA"/>
    <property type="match status" value="2"/>
</dbReference>
<name>A0A7C3UBV9_9EURY</name>
<keyword evidence="1" id="KW-1133">Transmembrane helix</keyword>
<keyword evidence="1" id="KW-0472">Membrane</keyword>
<dbReference type="AlphaFoldDB" id="A0A7C3UBV9"/>
<evidence type="ECO:0000259" key="2">
    <source>
        <dbReference type="Pfam" id="PF00892"/>
    </source>
</evidence>
<sequence length="261" mass="28343">MKGETSVLISAVLMGTLPYFVKSLQLSPLTTTFYRLSVGLVFLSIFMLIFRQKPRVGRDLLILGVANTSVIFLYITAITHLSAATAALLLYMAPVYVLIYAILTGDVRIRSVFSLLIGILGLYLLLSPEKEINVGILAGLASGVIYAVVFIMLNRLGKKYTPVQITFSNLLIGTLILLPFFRYENANLLHILGLGLIPTAIPFILLSYGMGRVKVEKGPIIALSEPVTAGIVGYVAFNEILTGIQMIGAVMILVSVVLSFD</sequence>
<gene>
    <name evidence="4" type="ORF">ENL48_04980</name>
    <name evidence="3" type="ORF">ENX77_03885</name>
</gene>
<feature type="transmembrane region" description="Helical" evidence="1">
    <location>
        <begin position="165"/>
        <end position="182"/>
    </location>
</feature>
<feature type="transmembrane region" description="Helical" evidence="1">
    <location>
        <begin position="188"/>
        <end position="208"/>
    </location>
</feature>
<dbReference type="PANTHER" id="PTHR22911">
    <property type="entry name" value="ACYL-MALONYL CONDENSING ENZYME-RELATED"/>
    <property type="match status" value="1"/>
</dbReference>
<reference evidence="3" key="1">
    <citation type="journal article" date="2020" name="mSystems">
        <title>Genome- and Community-Level Interaction Insights into Carbon Utilization and Element Cycling Functions of Hydrothermarchaeota in Hydrothermal Sediment.</title>
        <authorList>
            <person name="Zhou Z."/>
            <person name="Liu Y."/>
            <person name="Xu W."/>
            <person name="Pan J."/>
            <person name="Luo Z.H."/>
            <person name="Li M."/>
        </authorList>
    </citation>
    <scope>NUCLEOTIDE SEQUENCE [LARGE SCALE GENOMIC DNA]</scope>
    <source>
        <strain evidence="4">SpSt-10</strain>
        <strain evidence="3">SpSt-97</strain>
    </source>
</reference>
<evidence type="ECO:0000313" key="3">
    <source>
        <dbReference type="EMBL" id="HGE66251.1"/>
    </source>
</evidence>
<feature type="transmembrane region" description="Helical" evidence="1">
    <location>
        <begin position="243"/>
        <end position="260"/>
    </location>
</feature>
<organism evidence="3">
    <name type="scientific">Geoglobus ahangari</name>
    <dbReference type="NCBI Taxonomy" id="113653"/>
    <lineage>
        <taxon>Archaea</taxon>
        <taxon>Methanobacteriati</taxon>
        <taxon>Methanobacteriota</taxon>
        <taxon>Archaeoglobi</taxon>
        <taxon>Archaeoglobales</taxon>
        <taxon>Archaeoglobaceae</taxon>
        <taxon>Geoglobus</taxon>
    </lineage>
</organism>
<feature type="transmembrane region" description="Helical" evidence="1">
    <location>
        <begin position="109"/>
        <end position="126"/>
    </location>
</feature>
<accession>A0A7C3UBV9</accession>
<dbReference type="EMBL" id="DTPI01000028">
    <property type="protein sequence ID" value="HGE66251.1"/>
    <property type="molecule type" value="Genomic_DNA"/>
</dbReference>
<dbReference type="EMBL" id="DRUC01000071">
    <property type="protein sequence ID" value="HHF48507.1"/>
    <property type="molecule type" value="Genomic_DNA"/>
</dbReference>
<evidence type="ECO:0000256" key="1">
    <source>
        <dbReference type="SAM" id="Phobius"/>
    </source>
</evidence>